<dbReference type="PRINTS" id="PR00313">
    <property type="entry name" value="CABNDNGRPT"/>
</dbReference>
<dbReference type="STRING" id="438753.AZC_1000"/>
<reference evidence="3 4" key="3">
    <citation type="journal article" date="2008" name="BMC Genomics">
        <title>The genome of the versatile nitrogen fixer Azorhizobium caulinodans ORS571.</title>
        <authorList>
            <person name="Lee KB."/>
            <person name="Backer P.D."/>
            <person name="Aono T."/>
            <person name="Liu CT."/>
            <person name="Suzuki S."/>
            <person name="Suzuki T."/>
            <person name="Kaneko T."/>
            <person name="Yamada M."/>
            <person name="Tabata S."/>
            <person name="Kupfer D.M."/>
            <person name="Najar F.Z."/>
            <person name="Wiley G.B."/>
            <person name="Roe B."/>
            <person name="Binnewies T.T."/>
            <person name="Ussery D.W."/>
            <person name="D'Haeze W."/>
            <person name="Herder J.D."/>
            <person name="Gevers D."/>
            <person name="Vereecke D."/>
            <person name="Holsters M."/>
            <person name="Oyaizu H."/>
        </authorList>
    </citation>
    <scope>NUCLEOTIDE SEQUENCE [LARGE SCALE GENOMIC DNA]</scope>
    <source>
        <strain evidence="4">ATCC 43989 / DSM 5975 / JCM 20966 / LMG 6465 / NBRC 14845 / NCIMB 13405 / ORS 571</strain>
    </source>
</reference>
<dbReference type="Gene3D" id="2.150.10.10">
    <property type="entry name" value="Serralysin-like metalloprotease, C-terminal"/>
    <property type="match status" value="2"/>
</dbReference>
<evidence type="ECO:0000256" key="2">
    <source>
        <dbReference type="ARBA" id="ARBA00022525"/>
    </source>
</evidence>
<dbReference type="InterPro" id="IPR050557">
    <property type="entry name" value="RTX_toxin/Mannuronan_C5-epim"/>
</dbReference>
<dbReference type="InterPro" id="IPR001343">
    <property type="entry name" value="Hemolysn_Ca-bd"/>
</dbReference>
<reference evidence="3 4" key="4">
    <citation type="journal article" date="2009" name="Appl. Environ. Microbiol.">
        <title>Comparative genome-wide transcriptional profiling of Azorhizobium caulinodans ORS571 grown under free-living and symbiotic conditions.</title>
        <authorList>
            <person name="Tsukada S."/>
            <person name="Aono T."/>
            <person name="Akiba N."/>
            <person name="Lee KB."/>
            <person name="Liu CT."/>
            <person name="Toyazaki H."/>
            <person name="Oyaizu H."/>
        </authorList>
    </citation>
    <scope>NUCLEOTIDE SEQUENCE [LARGE SCALE GENOMIC DNA]</scope>
    <source>
        <strain evidence="4">ATCC 43989 / DSM 5975 / JCM 20966 / LMG 6465 / NBRC 14845 / NCIMB 13405 / ORS 571</strain>
    </source>
</reference>
<dbReference type="GO" id="GO:0005509">
    <property type="term" value="F:calcium ion binding"/>
    <property type="evidence" value="ECO:0007669"/>
    <property type="project" value="InterPro"/>
</dbReference>
<evidence type="ECO:0000313" key="4">
    <source>
        <dbReference type="Proteomes" id="UP000000270"/>
    </source>
</evidence>
<reference evidence="4" key="2">
    <citation type="submission" date="2007-04" db="EMBL/GenBank/DDBJ databases">
        <title>Complete genome sequence of the nitrogen-fixing bacterium Azorhizobium caulinodans ORS571.</title>
        <authorList>
            <person name="Lee K.B."/>
            <person name="Backer P.D."/>
            <person name="Aono T."/>
            <person name="Liu C.T."/>
            <person name="Suzuki S."/>
            <person name="Suzuki T."/>
            <person name="Kaneko T."/>
            <person name="Yamada M."/>
            <person name="Tabata S."/>
            <person name="Kupfer D.M."/>
            <person name="Najar F.Z."/>
            <person name="Wiley G.B."/>
            <person name="Roe B."/>
            <person name="Binnewies T."/>
            <person name="Ussery D."/>
            <person name="Vereecke D."/>
            <person name="Gevers D."/>
            <person name="Holsters M."/>
            <person name="Oyaizu H."/>
        </authorList>
    </citation>
    <scope>NUCLEOTIDE SEQUENCE [LARGE SCALE GENOMIC DNA]</scope>
    <source>
        <strain evidence="4">ATCC 43989 / DSM 5975 / JCM 20966 / LMG 6465 / NBRC 14845 / NCIMB 13405 / ORS 571</strain>
    </source>
</reference>
<reference evidence="3 4" key="6">
    <citation type="journal article" date="2011" name="Appl. Environ. Microbiol.">
        <title>Involvement of the azorhizobial chromosome partition gene (parA) in the onset of bacteroid differentiation during Sesbania rostrata stem nodule development.</title>
        <authorList>
            <person name="Liu CT."/>
            <person name="Lee KB."/>
            <person name="Wang YS."/>
            <person name="Peng MH."/>
            <person name="Lee KT."/>
            <person name="Suzuki S."/>
            <person name="Suzuki T."/>
            <person name="Oyaizu H."/>
        </authorList>
    </citation>
    <scope>NUCLEOTIDE SEQUENCE [LARGE SCALE GENOMIC DNA]</scope>
    <source>
        <strain evidence="4">ATCC 43989 / DSM 5975 / JCM 20966 / LMG 6465 / NBRC 14845 / NCIMB 13405 / ORS 571</strain>
    </source>
</reference>
<gene>
    <name evidence="3" type="ordered locus">AZC_1000</name>
</gene>
<dbReference type="Proteomes" id="UP000000270">
    <property type="component" value="Chromosome"/>
</dbReference>
<dbReference type="AlphaFoldDB" id="A8HV20"/>
<dbReference type="Pfam" id="PF00353">
    <property type="entry name" value="HemolysinCabind"/>
    <property type="match status" value="5"/>
</dbReference>
<organism evidence="3 4">
    <name type="scientific">Azorhizobium caulinodans (strain ATCC 43989 / DSM 5975 / JCM 20966 / LMG 6465 / NBRC 14845 / NCIMB 13405 / ORS 571)</name>
    <dbReference type="NCBI Taxonomy" id="438753"/>
    <lineage>
        <taxon>Bacteria</taxon>
        <taxon>Pseudomonadati</taxon>
        <taxon>Pseudomonadota</taxon>
        <taxon>Alphaproteobacteria</taxon>
        <taxon>Hyphomicrobiales</taxon>
        <taxon>Xanthobacteraceae</taxon>
        <taxon>Azorhizobium</taxon>
    </lineage>
</organism>
<dbReference type="GO" id="GO:0005576">
    <property type="term" value="C:extracellular region"/>
    <property type="evidence" value="ECO:0007669"/>
    <property type="project" value="UniProtKB-SubCell"/>
</dbReference>
<dbReference type="InterPro" id="IPR018511">
    <property type="entry name" value="Hemolysin-typ_Ca-bd_CS"/>
</dbReference>
<comment type="subcellular location">
    <subcellularLocation>
        <location evidence="1">Secreted</location>
    </subcellularLocation>
</comment>
<dbReference type="RefSeq" id="WP_012169531.1">
    <property type="nucleotide sequence ID" value="NC_009937.1"/>
</dbReference>
<dbReference type="PROSITE" id="PS00330">
    <property type="entry name" value="HEMOLYSIN_CALCIUM"/>
    <property type="match status" value="6"/>
</dbReference>
<evidence type="ECO:0000256" key="1">
    <source>
        <dbReference type="ARBA" id="ARBA00004613"/>
    </source>
</evidence>
<dbReference type="EMBL" id="AP009384">
    <property type="protein sequence ID" value="BAF86998.1"/>
    <property type="molecule type" value="Genomic_DNA"/>
</dbReference>
<reference evidence="3 4" key="5">
    <citation type="journal article" date="2010" name="Appl. Environ. Microbiol.">
        <title>phrR-like gene praR of Azorhizobium caulinodans ORS571 is essential for symbiosis with Sesbania rostrata and is involved in expression of reb genes.</title>
        <authorList>
            <person name="Akiba N."/>
            <person name="Aono T."/>
            <person name="Toyazaki H."/>
            <person name="Sato S."/>
            <person name="Oyaizu H."/>
        </authorList>
    </citation>
    <scope>NUCLEOTIDE SEQUENCE [LARGE SCALE GENOMIC DNA]</scope>
    <source>
        <strain evidence="4">ATCC 43989 / DSM 5975 / JCM 20966 / LMG 6465 / NBRC 14845 / NCIMB 13405 / ORS 571</strain>
    </source>
</reference>
<dbReference type="PANTHER" id="PTHR38340">
    <property type="entry name" value="S-LAYER PROTEIN"/>
    <property type="match status" value="1"/>
</dbReference>
<dbReference type="PANTHER" id="PTHR38340:SF1">
    <property type="entry name" value="S-LAYER PROTEIN"/>
    <property type="match status" value="1"/>
</dbReference>
<reference evidence="3 4" key="1">
    <citation type="journal article" date="2007" name="Appl. Environ. Microbiol.">
        <title>Rhizobial factors required for stem nodule maturation and maintenance in Sesbania rostrata-Azorhizobium caulinodans ORS571 symbiosis.</title>
        <authorList>
            <person name="Suzuki S."/>
            <person name="Aono T."/>
            <person name="Lee KB."/>
            <person name="Suzuki T."/>
            <person name="Liu CT."/>
            <person name="Miwa H."/>
            <person name="Wakao S."/>
            <person name="Iki T."/>
            <person name="Oyaizu H."/>
        </authorList>
    </citation>
    <scope>NUCLEOTIDE SEQUENCE [LARGE SCALE GENOMIC DNA]</scope>
    <source>
        <strain evidence="4">ATCC 43989 / DSM 5975 / JCM 20966 / LMG 6465 / NBRC 14845 / NCIMB 13405 / ORS 571</strain>
    </source>
</reference>
<sequence>MPDIIGSEDRDILWGVVGSKNILLGLGGDDVLHGQNLADHLEGARGDDWLYGAGGNDTLIGGEGNDVLNGGAGADLLIGGTGIDTVDYSASGGAAQVGVTVDLSAGEGSGGEAEGDLYFGIENIIGTSAADTLLGNAGANVIDAGASAIAGDVILAGGGDDTVLIGANAATADGGDGFDRLVLNLGTEGSTTGATFVFDSGATSLGATFTNFETVTVTGTAATDTVFGGAGDDVLDGGAGRDYLRGGAGGDVLIGGVGHDSLRGGDGDDRLEGGWGNDFLVGGKGSDTFVYDDLNSSRDRIIDFQAGDGGDKLELSLLRQDVSHIHSFDDLLAHATDTAQGVYIDLSGDLHWPIGIILQGVHVADLTADNLSLPDHGIG</sequence>
<protein>
    <recommendedName>
        <fullName evidence="5">Calcium-binding protein</fullName>
    </recommendedName>
</protein>
<dbReference type="HOGENOM" id="CLU_717520_0_0_5"/>
<evidence type="ECO:0000313" key="3">
    <source>
        <dbReference type="EMBL" id="BAF86998.1"/>
    </source>
</evidence>
<keyword evidence="2" id="KW-0964">Secreted</keyword>
<name>A8HV20_AZOC5</name>
<accession>A8HV20</accession>
<dbReference type="eggNOG" id="COG2931">
    <property type="taxonomic scope" value="Bacteria"/>
</dbReference>
<dbReference type="KEGG" id="azc:AZC_1000"/>
<dbReference type="InterPro" id="IPR019960">
    <property type="entry name" value="T1SS_VCA0849"/>
</dbReference>
<dbReference type="SUPFAM" id="SSF51120">
    <property type="entry name" value="beta-Roll"/>
    <property type="match status" value="3"/>
</dbReference>
<dbReference type="NCBIfam" id="TIGR03661">
    <property type="entry name" value="T1SS_VCA0849"/>
    <property type="match status" value="1"/>
</dbReference>
<dbReference type="InterPro" id="IPR011049">
    <property type="entry name" value="Serralysin-like_metalloprot_C"/>
</dbReference>
<evidence type="ECO:0008006" key="5">
    <source>
        <dbReference type="Google" id="ProtNLM"/>
    </source>
</evidence>
<proteinExistence type="predicted"/>
<keyword evidence="4" id="KW-1185">Reference proteome</keyword>